<evidence type="ECO:0008006" key="3">
    <source>
        <dbReference type="Google" id="ProtNLM"/>
    </source>
</evidence>
<keyword evidence="2" id="KW-1185">Reference proteome</keyword>
<dbReference type="STRING" id="1471761.B0W44_03580"/>
<evidence type="ECO:0000313" key="1">
    <source>
        <dbReference type="EMBL" id="AQS54988.1"/>
    </source>
</evidence>
<dbReference type="Proteomes" id="UP000188603">
    <property type="component" value="Chromosome"/>
</dbReference>
<organism evidence="1 2">
    <name type="scientific">Novibacillus thermophilus</name>
    <dbReference type="NCBI Taxonomy" id="1471761"/>
    <lineage>
        <taxon>Bacteria</taxon>
        <taxon>Bacillati</taxon>
        <taxon>Bacillota</taxon>
        <taxon>Bacilli</taxon>
        <taxon>Bacillales</taxon>
        <taxon>Thermoactinomycetaceae</taxon>
        <taxon>Novibacillus</taxon>
    </lineage>
</organism>
<name>A0A1U9K4N1_9BACL</name>
<gene>
    <name evidence="1" type="ORF">B0W44_03580</name>
</gene>
<protein>
    <recommendedName>
        <fullName evidence="3">ATP-grasp domain-containing protein</fullName>
    </recommendedName>
</protein>
<dbReference type="KEGG" id="ntr:B0W44_03580"/>
<dbReference type="Gene3D" id="3.30.470.20">
    <property type="entry name" value="ATP-grasp fold, B domain"/>
    <property type="match status" value="1"/>
</dbReference>
<dbReference type="AlphaFoldDB" id="A0A1U9K4N1"/>
<evidence type="ECO:0000313" key="2">
    <source>
        <dbReference type="Proteomes" id="UP000188603"/>
    </source>
</evidence>
<dbReference type="RefSeq" id="WP_077718806.1">
    <property type="nucleotide sequence ID" value="NZ_CP019699.1"/>
</dbReference>
<sequence length="466" mass="53088">MPQMKLHLFIDSDDTFPGHADVILPQAIVKKWRIALHGPVTLSCGSSAMDARILYSRNNSPKLTVRLRQTVAHVLGIYSECRMNIRYTPQRRLLQFGPLLGILTDGIEKRTSHEQRFGGMTRFYTECHLSADAHGIRMFVFSPEDLNVQKKQINGWTYLRGQWKQVPHPLPDVIYNRITSRRIEAQRSLQQKLEILKRLHRVQLFNEQFLDKWQVHTALKNDPSVRFMLPETHLYAKWTQLKSLLRRYPVVYIKPAGGSLGQGVMRLTLTGTRCHMQYTTLNGTITRSNVSFQEIARHMAWRKRHYQYLIQQGLPLITSLGRSIDFRVLVQKNGQGKWSITSIAGRIASNTNIVSNLARGGTIGTVSHILKQVDPGQPKPTIPQLRQHALAIAHAFERQIHGHFAELGIDLAADKSGKIWLLEINSKPSKTDDSVTNPSNDIRPSVGKTMDYTCCITGFPQKARKK</sequence>
<dbReference type="SUPFAM" id="SSF56059">
    <property type="entry name" value="Glutathione synthetase ATP-binding domain-like"/>
    <property type="match status" value="1"/>
</dbReference>
<dbReference type="Pfam" id="PF14398">
    <property type="entry name" value="ATPgrasp_YheCD"/>
    <property type="match status" value="1"/>
</dbReference>
<dbReference type="EMBL" id="CP019699">
    <property type="protein sequence ID" value="AQS54988.1"/>
    <property type="molecule type" value="Genomic_DNA"/>
</dbReference>
<reference evidence="1 2" key="1">
    <citation type="journal article" date="2015" name="Int. J. Syst. Evol. Microbiol.">
        <title>Novibacillus thermophilus gen. nov., sp. nov., a Gram-staining-negative and moderately thermophilic member of the family Thermoactinomycetaceae.</title>
        <authorList>
            <person name="Yang G."/>
            <person name="Chen J."/>
            <person name="Zhou S."/>
        </authorList>
    </citation>
    <scope>NUCLEOTIDE SEQUENCE [LARGE SCALE GENOMIC DNA]</scope>
    <source>
        <strain evidence="1 2">SG-1</strain>
    </source>
</reference>
<dbReference type="InterPro" id="IPR026838">
    <property type="entry name" value="YheC/D"/>
</dbReference>
<proteinExistence type="predicted"/>
<accession>A0A1U9K4N1</accession>
<dbReference type="OrthoDB" id="7869153at2"/>